<evidence type="ECO:0000313" key="2">
    <source>
        <dbReference type="EMBL" id="NME70140.1"/>
    </source>
</evidence>
<accession>A0A7X9RWS1</accession>
<keyword evidence="3" id="KW-1185">Reference proteome</keyword>
<dbReference type="Pfam" id="PF18962">
    <property type="entry name" value="Por_Secre_tail"/>
    <property type="match status" value="1"/>
</dbReference>
<proteinExistence type="predicted"/>
<reference evidence="2 3" key="1">
    <citation type="submission" date="2020-04" db="EMBL/GenBank/DDBJ databases">
        <title>Flammeovirga sp. SR4, a novel species isolated from seawater.</title>
        <authorList>
            <person name="Wang X."/>
        </authorList>
    </citation>
    <scope>NUCLEOTIDE SEQUENCE [LARGE SCALE GENOMIC DNA]</scope>
    <source>
        <strain evidence="2 3">ATCC 23126</strain>
    </source>
</reference>
<name>A0A7X9RWS1_9BACT</name>
<dbReference type="InterPro" id="IPR026444">
    <property type="entry name" value="Secre_tail"/>
</dbReference>
<dbReference type="RefSeq" id="WP_169658386.1">
    <property type="nucleotide sequence ID" value="NZ_JABANE010000056.1"/>
</dbReference>
<dbReference type="AlphaFoldDB" id="A0A7X9RWS1"/>
<sequence>MNHCDSFFIRNAFHRIVFTSIIFLFSITVEAVHCTTANSIFSSEEWNNALNWEGRRIPASGDHISIAHDVIIAFTTTEFSSVTVENGASLSVATKGNLTLNTQNGILTVNGTGAFTISGGLFTNEVLLKGSGTSTISTPKIIIVKHNFSVSEEAVLTITGIIANTNFEVKENANVTFTEGGNLFENEILLIQDQAQVAFAEGSIDTKKVTLENEGKLLRNAMAEIIEVGQLSIHGNSSFIVKRSEKDPEEIISSIPLLDKDISFKVYPIPALNHIYIESENAMDLKECDFEIFDEVGRKYPLFDKSYQTERWQLAVHHLQKGLYILKISNQNLVKVERILIQ</sequence>
<dbReference type="EMBL" id="JABANE010000056">
    <property type="protein sequence ID" value="NME70140.1"/>
    <property type="molecule type" value="Genomic_DNA"/>
</dbReference>
<evidence type="ECO:0000313" key="3">
    <source>
        <dbReference type="Proteomes" id="UP000576082"/>
    </source>
</evidence>
<organism evidence="2 3">
    <name type="scientific">Flammeovirga aprica JL-4</name>
    <dbReference type="NCBI Taxonomy" id="694437"/>
    <lineage>
        <taxon>Bacteria</taxon>
        <taxon>Pseudomonadati</taxon>
        <taxon>Bacteroidota</taxon>
        <taxon>Cytophagia</taxon>
        <taxon>Cytophagales</taxon>
        <taxon>Flammeovirgaceae</taxon>
        <taxon>Flammeovirga</taxon>
    </lineage>
</organism>
<dbReference type="NCBIfam" id="TIGR04183">
    <property type="entry name" value="Por_Secre_tail"/>
    <property type="match status" value="1"/>
</dbReference>
<comment type="caution">
    <text evidence="2">The sequence shown here is derived from an EMBL/GenBank/DDBJ whole genome shotgun (WGS) entry which is preliminary data.</text>
</comment>
<protein>
    <submittedName>
        <fullName evidence="2">T9SS type A sorting domain-containing protein</fullName>
    </submittedName>
</protein>
<dbReference type="Proteomes" id="UP000576082">
    <property type="component" value="Unassembled WGS sequence"/>
</dbReference>
<evidence type="ECO:0000259" key="1">
    <source>
        <dbReference type="Pfam" id="PF18962"/>
    </source>
</evidence>
<feature type="domain" description="Secretion system C-terminal sorting" evidence="1">
    <location>
        <begin position="266"/>
        <end position="341"/>
    </location>
</feature>
<gene>
    <name evidence="2" type="ORF">HHU12_19350</name>
</gene>